<evidence type="ECO:0000259" key="1">
    <source>
        <dbReference type="SMART" id="SM00849"/>
    </source>
</evidence>
<dbReference type="SMART" id="SM00849">
    <property type="entry name" value="Lactamase_B"/>
    <property type="match status" value="1"/>
</dbReference>
<dbReference type="PANTHER" id="PTHR42951">
    <property type="entry name" value="METALLO-BETA-LACTAMASE DOMAIN-CONTAINING"/>
    <property type="match status" value="1"/>
</dbReference>
<dbReference type="OrthoDB" id="536211at2759"/>
<reference evidence="2" key="1">
    <citation type="journal article" date="2020" name="Stud. Mycol.">
        <title>101 Dothideomycetes genomes: a test case for predicting lifestyles and emergence of pathogens.</title>
        <authorList>
            <person name="Haridas S."/>
            <person name="Albert R."/>
            <person name="Binder M."/>
            <person name="Bloem J."/>
            <person name="Labutti K."/>
            <person name="Salamov A."/>
            <person name="Andreopoulos B."/>
            <person name="Baker S."/>
            <person name="Barry K."/>
            <person name="Bills G."/>
            <person name="Bluhm B."/>
            <person name="Cannon C."/>
            <person name="Castanera R."/>
            <person name="Culley D."/>
            <person name="Daum C."/>
            <person name="Ezra D."/>
            <person name="Gonzalez J."/>
            <person name="Henrissat B."/>
            <person name="Kuo A."/>
            <person name="Liang C."/>
            <person name="Lipzen A."/>
            <person name="Lutzoni F."/>
            <person name="Magnuson J."/>
            <person name="Mondo S."/>
            <person name="Nolan M."/>
            <person name="Ohm R."/>
            <person name="Pangilinan J."/>
            <person name="Park H.-J."/>
            <person name="Ramirez L."/>
            <person name="Alfaro M."/>
            <person name="Sun H."/>
            <person name="Tritt A."/>
            <person name="Yoshinaga Y."/>
            <person name="Zwiers L.-H."/>
            <person name="Turgeon B."/>
            <person name="Goodwin S."/>
            <person name="Spatafora J."/>
            <person name="Crous P."/>
            <person name="Grigoriev I."/>
        </authorList>
    </citation>
    <scope>NUCLEOTIDE SEQUENCE</scope>
    <source>
        <strain evidence="2">ATCC 36951</strain>
    </source>
</reference>
<dbReference type="Pfam" id="PF00753">
    <property type="entry name" value="Lactamase_B"/>
    <property type="match status" value="1"/>
</dbReference>
<keyword evidence="3" id="KW-1185">Reference proteome</keyword>
<gene>
    <name evidence="2" type="ORF">M409DRAFT_32447</name>
</gene>
<evidence type="ECO:0000313" key="2">
    <source>
        <dbReference type="EMBL" id="KAF2159208.1"/>
    </source>
</evidence>
<dbReference type="InterPro" id="IPR001279">
    <property type="entry name" value="Metallo-B-lactamas"/>
</dbReference>
<sequence>SQLRASVYVNPPVPYVKPDGTRAGEWSPIPSTLIYGEHEAVLVDTAITEAQNVALGDWIEQTIPTKRLAYVYITHGHGDHWLGIGYLKKRFPGLKAIATSGTIKHMQEQIEPTLWNSTYGTRFPGQIDTNFVLAEPLPSNGEFTLEDNVLKAVEVGRSDTHDSTVLWVPSIKLAVCGDVVYGDVHQQLRYSNTKANREEWISAIEKVEALRPETVIPGHKKPGEVDGAYHLQASKEYIRTFGELLNKSKDSTELFKLMTERYPTRFN</sequence>
<feature type="domain" description="Metallo-beta-lactamase" evidence="1">
    <location>
        <begin position="28"/>
        <end position="219"/>
    </location>
</feature>
<dbReference type="AlphaFoldDB" id="A0A6A6BYR3"/>
<protein>
    <recommendedName>
        <fullName evidence="1">Metallo-beta-lactamase domain-containing protein</fullName>
    </recommendedName>
</protein>
<dbReference type="Gene3D" id="3.60.15.10">
    <property type="entry name" value="Ribonuclease Z/Hydroxyacylglutathione hydrolase-like"/>
    <property type="match status" value="1"/>
</dbReference>
<dbReference type="InterPro" id="IPR050855">
    <property type="entry name" value="NDM-1-like"/>
</dbReference>
<name>A0A6A6BYR3_ZASCE</name>
<organism evidence="2 3">
    <name type="scientific">Zasmidium cellare ATCC 36951</name>
    <dbReference type="NCBI Taxonomy" id="1080233"/>
    <lineage>
        <taxon>Eukaryota</taxon>
        <taxon>Fungi</taxon>
        <taxon>Dikarya</taxon>
        <taxon>Ascomycota</taxon>
        <taxon>Pezizomycotina</taxon>
        <taxon>Dothideomycetes</taxon>
        <taxon>Dothideomycetidae</taxon>
        <taxon>Mycosphaerellales</taxon>
        <taxon>Mycosphaerellaceae</taxon>
        <taxon>Zasmidium</taxon>
    </lineage>
</organism>
<feature type="non-terminal residue" evidence="2">
    <location>
        <position position="267"/>
    </location>
</feature>
<dbReference type="SUPFAM" id="SSF56281">
    <property type="entry name" value="Metallo-hydrolase/oxidoreductase"/>
    <property type="match status" value="1"/>
</dbReference>
<dbReference type="Proteomes" id="UP000799537">
    <property type="component" value="Unassembled WGS sequence"/>
</dbReference>
<feature type="non-terminal residue" evidence="2">
    <location>
        <position position="1"/>
    </location>
</feature>
<dbReference type="InterPro" id="IPR036866">
    <property type="entry name" value="RibonucZ/Hydroxyglut_hydro"/>
</dbReference>
<proteinExistence type="predicted"/>
<dbReference type="PANTHER" id="PTHR42951:SF14">
    <property type="entry name" value="METALLO-BETA-LACTAMASE SUPERFAMILY PROTEIN"/>
    <property type="match status" value="1"/>
</dbReference>
<dbReference type="RefSeq" id="XP_033660097.1">
    <property type="nucleotide sequence ID" value="XM_033810254.1"/>
</dbReference>
<dbReference type="GeneID" id="54563526"/>
<evidence type="ECO:0000313" key="3">
    <source>
        <dbReference type="Proteomes" id="UP000799537"/>
    </source>
</evidence>
<accession>A0A6A6BYR3</accession>
<dbReference type="CDD" id="cd07739">
    <property type="entry name" value="metallo-hydrolase-like_MBL-fold"/>
    <property type="match status" value="1"/>
</dbReference>
<dbReference type="EMBL" id="ML993641">
    <property type="protein sequence ID" value="KAF2159208.1"/>
    <property type="molecule type" value="Genomic_DNA"/>
</dbReference>